<sequence>MVGTQHQRVSVYEGVPMICWPRIGDQRVNARIVGHVWKVGIEMEENLERWKVESAIRRLMESEKGGEIRKRAVELKEKVTVSLRQGGERSVEVLEVVGRILGDYLLSDKMDAPSQKSFC</sequence>
<comment type="caution">
    <text evidence="2">The sequence shown here is derived from an EMBL/GenBank/DDBJ whole genome shotgun (WGS) entry which is preliminary data.</text>
</comment>
<accession>A0AA88IZA0</accession>
<keyword evidence="3" id="KW-1185">Reference proteome</keyword>
<evidence type="ECO:0000256" key="1">
    <source>
        <dbReference type="ARBA" id="ARBA00022679"/>
    </source>
</evidence>
<dbReference type="SUPFAM" id="SSF53756">
    <property type="entry name" value="UDP-Glycosyltransferase/glycogen phosphorylase"/>
    <property type="match status" value="1"/>
</dbReference>
<evidence type="ECO:0000313" key="3">
    <source>
        <dbReference type="Proteomes" id="UP001187192"/>
    </source>
</evidence>
<dbReference type="Gene3D" id="3.40.50.2000">
    <property type="entry name" value="Glycogen Phosphorylase B"/>
    <property type="match status" value="1"/>
</dbReference>
<protein>
    <recommendedName>
        <fullName evidence="4">UDP-glycosyltransferase</fullName>
    </recommendedName>
</protein>
<proteinExistence type="predicted"/>
<dbReference type="EMBL" id="BTGU01000072">
    <property type="protein sequence ID" value="GMN57756.1"/>
    <property type="molecule type" value="Genomic_DNA"/>
</dbReference>
<dbReference type="Proteomes" id="UP001187192">
    <property type="component" value="Unassembled WGS sequence"/>
</dbReference>
<dbReference type="PANTHER" id="PTHR48045">
    <property type="entry name" value="UDP-GLYCOSYLTRANSFERASE 72B1"/>
    <property type="match status" value="1"/>
</dbReference>
<gene>
    <name evidence="2" type="ORF">TIFTF001_026859</name>
</gene>
<name>A0AA88IZA0_FICCA</name>
<evidence type="ECO:0000313" key="2">
    <source>
        <dbReference type="EMBL" id="GMN57756.1"/>
    </source>
</evidence>
<keyword evidence="1" id="KW-0808">Transferase</keyword>
<dbReference type="GO" id="GO:0008194">
    <property type="term" value="F:UDP-glycosyltransferase activity"/>
    <property type="evidence" value="ECO:0007669"/>
    <property type="project" value="InterPro"/>
</dbReference>
<dbReference type="AlphaFoldDB" id="A0AA88IZA0"/>
<evidence type="ECO:0008006" key="4">
    <source>
        <dbReference type="Google" id="ProtNLM"/>
    </source>
</evidence>
<organism evidence="2 3">
    <name type="scientific">Ficus carica</name>
    <name type="common">Common fig</name>
    <dbReference type="NCBI Taxonomy" id="3494"/>
    <lineage>
        <taxon>Eukaryota</taxon>
        <taxon>Viridiplantae</taxon>
        <taxon>Streptophyta</taxon>
        <taxon>Embryophyta</taxon>
        <taxon>Tracheophyta</taxon>
        <taxon>Spermatophyta</taxon>
        <taxon>Magnoliopsida</taxon>
        <taxon>eudicotyledons</taxon>
        <taxon>Gunneridae</taxon>
        <taxon>Pentapetalae</taxon>
        <taxon>rosids</taxon>
        <taxon>fabids</taxon>
        <taxon>Rosales</taxon>
        <taxon>Moraceae</taxon>
        <taxon>Ficeae</taxon>
        <taxon>Ficus</taxon>
    </lineage>
</organism>
<dbReference type="PANTHER" id="PTHR48045:SF31">
    <property type="entry name" value="UDP-GLYCOSYLTRANSFERASE 76B1-LIKE"/>
    <property type="match status" value="1"/>
</dbReference>
<dbReference type="InterPro" id="IPR002213">
    <property type="entry name" value="UDP_glucos_trans"/>
</dbReference>
<reference evidence="2" key="1">
    <citation type="submission" date="2023-07" db="EMBL/GenBank/DDBJ databases">
        <title>draft genome sequence of fig (Ficus carica).</title>
        <authorList>
            <person name="Takahashi T."/>
            <person name="Nishimura K."/>
        </authorList>
    </citation>
    <scope>NUCLEOTIDE SEQUENCE</scope>
</reference>
<dbReference type="Pfam" id="PF00201">
    <property type="entry name" value="UDPGT"/>
    <property type="match status" value="1"/>
</dbReference>